<dbReference type="SUPFAM" id="SSF90112">
    <property type="entry name" value="Neurotransmitter-gated ion-channel transmembrane pore"/>
    <property type="match status" value="1"/>
</dbReference>
<dbReference type="Pfam" id="PF02931">
    <property type="entry name" value="Neur_chan_LBD"/>
    <property type="match status" value="1"/>
</dbReference>
<feature type="transmembrane region" description="Helical" evidence="5">
    <location>
        <begin position="248"/>
        <end position="269"/>
    </location>
</feature>
<name>A0AAV5UKX3_9BILA</name>
<dbReference type="GO" id="GO:0016020">
    <property type="term" value="C:membrane"/>
    <property type="evidence" value="ECO:0007669"/>
    <property type="project" value="UniProtKB-SubCell"/>
</dbReference>
<comment type="subcellular location">
    <subcellularLocation>
        <location evidence="1">Membrane</location>
        <topology evidence="1">Multi-pass membrane protein</topology>
    </subcellularLocation>
</comment>
<evidence type="ECO:0000256" key="3">
    <source>
        <dbReference type="ARBA" id="ARBA00022989"/>
    </source>
</evidence>
<keyword evidence="2 5" id="KW-0812">Transmembrane</keyword>
<feature type="signal peptide" evidence="6">
    <location>
        <begin position="1"/>
        <end position="17"/>
    </location>
</feature>
<feature type="transmembrane region" description="Helical" evidence="5">
    <location>
        <begin position="281"/>
        <end position="301"/>
    </location>
</feature>
<dbReference type="GO" id="GO:0005230">
    <property type="term" value="F:extracellular ligand-gated monoatomic ion channel activity"/>
    <property type="evidence" value="ECO:0007669"/>
    <property type="project" value="InterPro"/>
</dbReference>
<sequence>MESVWLVLSLVPWLVQAAAGNESFSNAGEHFHYHNSALHQTIFAGYRKEVSPYSEPGHDDFPIHVSLSYARLVSLDQAKEVLHLIVFFRVIWHDGRLAWSPAEQGNINHIYLPMDFVWMPQITVMNDLFGKDFFGQSKRPNVLINSTGFVHYYSHRIADIVCPLENNYFPFDGQFCSLTLVRRRCYGVHEPMIISGKSESLEVHNLEAMGNGEWEVQSIRLFQISVNDLYGPIDFINFDFGLKRKPEFYIIMIILPTFIMTTLTIFGIFGRHTSIEHEFITELSLGITSLTTIALMLDIVAEHMPKSDVFPLIARFLILHIVLMAVSVLTVIIHPRVLYPKYRWIRTALLKSMESEVMPGSVHRVRILRILRQSLKKYRPANVVFMLIFQFINIGSCVYVLSHWD</sequence>
<dbReference type="Proteomes" id="UP001432027">
    <property type="component" value="Unassembled WGS sequence"/>
</dbReference>
<dbReference type="InterPro" id="IPR038050">
    <property type="entry name" value="Neuro_actylchol_rec"/>
</dbReference>
<protein>
    <recommendedName>
        <fullName evidence="7">Neurotransmitter-gated ion-channel ligand-binding domain-containing protein</fullName>
    </recommendedName>
</protein>
<dbReference type="CDD" id="cd18989">
    <property type="entry name" value="LGIC_ECD_cation"/>
    <property type="match status" value="1"/>
</dbReference>
<keyword evidence="9" id="KW-1185">Reference proteome</keyword>
<reference evidence="8" key="1">
    <citation type="submission" date="2023-10" db="EMBL/GenBank/DDBJ databases">
        <title>Genome assembly of Pristionchus species.</title>
        <authorList>
            <person name="Yoshida K."/>
            <person name="Sommer R.J."/>
        </authorList>
    </citation>
    <scope>NUCLEOTIDE SEQUENCE</scope>
    <source>
        <strain evidence="8">RS0144</strain>
    </source>
</reference>
<feature type="chain" id="PRO_5043641309" description="Neurotransmitter-gated ion-channel ligand-binding domain-containing protein" evidence="6">
    <location>
        <begin position="18"/>
        <end position="405"/>
    </location>
</feature>
<accession>A0AAV5UKX3</accession>
<dbReference type="Gene3D" id="1.20.58.390">
    <property type="entry name" value="Neurotransmitter-gated ion-channel transmembrane domain"/>
    <property type="match status" value="1"/>
</dbReference>
<dbReference type="GO" id="GO:0004888">
    <property type="term" value="F:transmembrane signaling receptor activity"/>
    <property type="evidence" value="ECO:0007669"/>
    <property type="project" value="InterPro"/>
</dbReference>
<keyword evidence="4 5" id="KW-0472">Membrane</keyword>
<dbReference type="PANTHER" id="PTHR18945">
    <property type="entry name" value="NEUROTRANSMITTER GATED ION CHANNEL"/>
    <property type="match status" value="1"/>
</dbReference>
<feature type="domain" description="Neurotransmitter-gated ion-channel ligand-binding" evidence="7">
    <location>
        <begin position="37"/>
        <end position="246"/>
    </location>
</feature>
<feature type="transmembrane region" description="Helical" evidence="5">
    <location>
        <begin position="313"/>
        <end position="333"/>
    </location>
</feature>
<evidence type="ECO:0000313" key="9">
    <source>
        <dbReference type="Proteomes" id="UP001432027"/>
    </source>
</evidence>
<dbReference type="InterPro" id="IPR006201">
    <property type="entry name" value="Neur_channel"/>
</dbReference>
<evidence type="ECO:0000256" key="4">
    <source>
        <dbReference type="ARBA" id="ARBA00023136"/>
    </source>
</evidence>
<dbReference type="PRINTS" id="PR00252">
    <property type="entry name" value="NRIONCHANNEL"/>
</dbReference>
<dbReference type="CDD" id="cd19051">
    <property type="entry name" value="LGIC_TM_cation"/>
    <property type="match status" value="1"/>
</dbReference>
<dbReference type="Gene3D" id="2.70.170.10">
    <property type="entry name" value="Neurotransmitter-gated ion-channel ligand-binding domain"/>
    <property type="match status" value="1"/>
</dbReference>
<dbReference type="InterPro" id="IPR006202">
    <property type="entry name" value="Neur_chan_lig-bd"/>
</dbReference>
<dbReference type="SUPFAM" id="SSF63712">
    <property type="entry name" value="Nicotinic receptor ligand binding domain-like"/>
    <property type="match status" value="1"/>
</dbReference>
<evidence type="ECO:0000313" key="8">
    <source>
        <dbReference type="EMBL" id="GMT07627.1"/>
    </source>
</evidence>
<evidence type="ECO:0000256" key="6">
    <source>
        <dbReference type="SAM" id="SignalP"/>
    </source>
</evidence>
<organism evidence="8 9">
    <name type="scientific">Pristionchus entomophagus</name>
    <dbReference type="NCBI Taxonomy" id="358040"/>
    <lineage>
        <taxon>Eukaryota</taxon>
        <taxon>Metazoa</taxon>
        <taxon>Ecdysozoa</taxon>
        <taxon>Nematoda</taxon>
        <taxon>Chromadorea</taxon>
        <taxon>Rhabditida</taxon>
        <taxon>Rhabditina</taxon>
        <taxon>Diplogasteromorpha</taxon>
        <taxon>Diplogasteroidea</taxon>
        <taxon>Neodiplogasteridae</taxon>
        <taxon>Pristionchus</taxon>
    </lineage>
</organism>
<evidence type="ECO:0000256" key="2">
    <source>
        <dbReference type="ARBA" id="ARBA00022692"/>
    </source>
</evidence>
<gene>
    <name evidence="8" type="ORF">PENTCL1PPCAC_29801</name>
</gene>
<dbReference type="AlphaFoldDB" id="A0AAV5UKX3"/>
<keyword evidence="6" id="KW-0732">Signal</keyword>
<evidence type="ECO:0000256" key="5">
    <source>
        <dbReference type="SAM" id="Phobius"/>
    </source>
</evidence>
<feature type="transmembrane region" description="Helical" evidence="5">
    <location>
        <begin position="381"/>
        <end position="402"/>
    </location>
</feature>
<comment type="caution">
    <text evidence="8">The sequence shown here is derived from an EMBL/GenBank/DDBJ whole genome shotgun (WGS) entry which is preliminary data.</text>
</comment>
<dbReference type="InterPro" id="IPR036719">
    <property type="entry name" value="Neuro-gated_channel_TM_sf"/>
</dbReference>
<evidence type="ECO:0000259" key="7">
    <source>
        <dbReference type="Pfam" id="PF02931"/>
    </source>
</evidence>
<keyword evidence="3 5" id="KW-1133">Transmembrane helix</keyword>
<proteinExistence type="predicted"/>
<dbReference type="EMBL" id="BTSX01000006">
    <property type="protein sequence ID" value="GMT07627.1"/>
    <property type="molecule type" value="Genomic_DNA"/>
</dbReference>
<dbReference type="InterPro" id="IPR036734">
    <property type="entry name" value="Neur_chan_lig-bd_sf"/>
</dbReference>
<evidence type="ECO:0000256" key="1">
    <source>
        <dbReference type="ARBA" id="ARBA00004141"/>
    </source>
</evidence>